<reference evidence="1 2" key="1">
    <citation type="submission" date="2018-09" db="EMBL/GenBank/DDBJ databases">
        <title>Genome sequencing of strain 6GH32-13.</title>
        <authorList>
            <person name="Weon H.-Y."/>
            <person name="Heo J."/>
            <person name="Kwon S.-W."/>
        </authorList>
    </citation>
    <scope>NUCLEOTIDE SEQUENCE [LARGE SCALE GENOMIC DNA]</scope>
    <source>
        <strain evidence="1 2">5GH32-13</strain>
    </source>
</reference>
<evidence type="ECO:0000313" key="1">
    <source>
        <dbReference type="EMBL" id="AXY72869.1"/>
    </source>
</evidence>
<dbReference type="Gene3D" id="3.20.20.410">
    <property type="entry name" value="Protein of unknown function UPF0759"/>
    <property type="match status" value="1"/>
</dbReference>
<dbReference type="OrthoDB" id="9780310at2"/>
<protein>
    <submittedName>
        <fullName evidence="1">DUF72 domain-containing protein</fullName>
    </submittedName>
</protein>
<sequence>MRRNTKIYIGTSGWHYKHWKGTFYPQEIKDAGQFDYYSQYFNTVEINNSFYKLPAPATFRQWKMEAPAKFIFSVKASRFITHMKKLNPDGASIQKFLRRAGELDRKLGPVLFQLPPAWNINIDRLAAFLKQLPGRQRYTFEFRNHSWYHAEVFALLRQYNCAFCIYHLDKHLSPLEVTADFVYVRLHGPGNKYQGNYPKKALEKWAGLCHQWQHEKKDVYLYFDNDQAGYAAFNAQRLLKLVNSKEGA</sequence>
<proteinExistence type="predicted"/>
<dbReference type="PANTHER" id="PTHR30348:SF4">
    <property type="entry name" value="DUF72 DOMAIN-CONTAINING PROTEIN"/>
    <property type="match status" value="1"/>
</dbReference>
<dbReference type="PANTHER" id="PTHR30348">
    <property type="entry name" value="UNCHARACTERIZED PROTEIN YECE"/>
    <property type="match status" value="1"/>
</dbReference>
<dbReference type="Pfam" id="PF01904">
    <property type="entry name" value="DUF72"/>
    <property type="match status" value="1"/>
</dbReference>
<dbReference type="SUPFAM" id="SSF117396">
    <property type="entry name" value="TM1631-like"/>
    <property type="match status" value="1"/>
</dbReference>
<dbReference type="RefSeq" id="WP_119048707.1">
    <property type="nucleotide sequence ID" value="NZ_CP032157.1"/>
</dbReference>
<accession>A0A3B7MI34</accession>
<keyword evidence="2" id="KW-1185">Reference proteome</keyword>
<dbReference type="InterPro" id="IPR036520">
    <property type="entry name" value="UPF0759_sf"/>
</dbReference>
<name>A0A3B7MI34_9BACT</name>
<dbReference type="AlphaFoldDB" id="A0A3B7MI34"/>
<organism evidence="1 2">
    <name type="scientific">Paraflavitalea soli</name>
    <dbReference type="NCBI Taxonomy" id="2315862"/>
    <lineage>
        <taxon>Bacteria</taxon>
        <taxon>Pseudomonadati</taxon>
        <taxon>Bacteroidota</taxon>
        <taxon>Chitinophagia</taxon>
        <taxon>Chitinophagales</taxon>
        <taxon>Chitinophagaceae</taxon>
        <taxon>Paraflavitalea</taxon>
    </lineage>
</organism>
<dbReference type="Proteomes" id="UP000263900">
    <property type="component" value="Chromosome"/>
</dbReference>
<gene>
    <name evidence="1" type="ORF">D3H65_02290</name>
</gene>
<dbReference type="EMBL" id="CP032157">
    <property type="protein sequence ID" value="AXY72869.1"/>
    <property type="molecule type" value="Genomic_DNA"/>
</dbReference>
<dbReference type="InterPro" id="IPR002763">
    <property type="entry name" value="DUF72"/>
</dbReference>
<dbReference type="KEGG" id="pseg:D3H65_02290"/>
<evidence type="ECO:0000313" key="2">
    <source>
        <dbReference type="Proteomes" id="UP000263900"/>
    </source>
</evidence>